<gene>
    <name evidence="1" type="ORF">PFLUV_G00174540</name>
</gene>
<dbReference type="AlphaFoldDB" id="A0A6A5ELP9"/>
<keyword evidence="2" id="KW-1185">Reference proteome</keyword>
<dbReference type="Proteomes" id="UP000465112">
    <property type="component" value="Chromosome 15"/>
</dbReference>
<name>A0A6A5ELP9_PERFL</name>
<dbReference type="EMBL" id="VHII01000015">
    <property type="protein sequence ID" value="KAF1379289.1"/>
    <property type="molecule type" value="Genomic_DNA"/>
</dbReference>
<organism evidence="1 2">
    <name type="scientific">Perca fluviatilis</name>
    <name type="common">European perch</name>
    <dbReference type="NCBI Taxonomy" id="8168"/>
    <lineage>
        <taxon>Eukaryota</taxon>
        <taxon>Metazoa</taxon>
        <taxon>Chordata</taxon>
        <taxon>Craniata</taxon>
        <taxon>Vertebrata</taxon>
        <taxon>Euteleostomi</taxon>
        <taxon>Actinopterygii</taxon>
        <taxon>Neopterygii</taxon>
        <taxon>Teleostei</taxon>
        <taxon>Neoteleostei</taxon>
        <taxon>Acanthomorphata</taxon>
        <taxon>Eupercaria</taxon>
        <taxon>Perciformes</taxon>
        <taxon>Percoidei</taxon>
        <taxon>Percidae</taxon>
        <taxon>Percinae</taxon>
        <taxon>Perca</taxon>
    </lineage>
</organism>
<comment type="caution">
    <text evidence="1">The sequence shown here is derived from an EMBL/GenBank/DDBJ whole genome shotgun (WGS) entry which is preliminary data.</text>
</comment>
<protein>
    <submittedName>
        <fullName evidence="1">Uncharacterized protein</fullName>
    </submittedName>
</protein>
<sequence length="165" mass="18555">MSLRVGAKTSETWEYFRPNGKRVVGTLCQTSLGNTQELFKTFGAFFLSSMSPPGLQRCAHRKEDNKAVRRLHNSETNCSRRYEPEQGLTSTHNEAVTYICSELSASPDLHDADNDAIVYTLRDSKQELQLETTRCGIAGRSCEEFSLESVEKKRCCWMRDSAGCG</sequence>
<evidence type="ECO:0000313" key="2">
    <source>
        <dbReference type="Proteomes" id="UP000465112"/>
    </source>
</evidence>
<accession>A0A6A5ELP9</accession>
<evidence type="ECO:0000313" key="1">
    <source>
        <dbReference type="EMBL" id="KAF1379289.1"/>
    </source>
</evidence>
<reference evidence="1 2" key="1">
    <citation type="submission" date="2019-06" db="EMBL/GenBank/DDBJ databases">
        <title>A chromosome-scale genome assembly of the European perch, Perca fluviatilis.</title>
        <authorList>
            <person name="Roques C."/>
            <person name="Zahm M."/>
            <person name="Cabau C."/>
            <person name="Klopp C."/>
            <person name="Bouchez O."/>
            <person name="Donnadieu C."/>
            <person name="Kuhl H."/>
            <person name="Gislard M."/>
            <person name="Guendouz S."/>
            <person name="Journot L."/>
            <person name="Haffray P."/>
            <person name="Bestin A."/>
            <person name="Morvezen R."/>
            <person name="Feron R."/>
            <person name="Wen M."/>
            <person name="Jouanno E."/>
            <person name="Herpin A."/>
            <person name="Schartl M."/>
            <person name="Postlethwait J."/>
            <person name="Schaerlinger B."/>
            <person name="Chardard D."/>
            <person name="Lecocq T."/>
            <person name="Poncet C."/>
            <person name="Jaffrelo L."/>
            <person name="Lampietro C."/>
            <person name="Guiguen Y."/>
        </authorList>
    </citation>
    <scope>NUCLEOTIDE SEQUENCE [LARGE SCALE GENOMIC DNA]</scope>
    <source>
        <tissue evidence="1">Blood</tissue>
    </source>
</reference>
<proteinExistence type="predicted"/>